<protein>
    <submittedName>
        <fullName evidence="1">Uncharacterized protein</fullName>
    </submittedName>
</protein>
<reference evidence="1 2" key="1">
    <citation type="journal article" date="2018" name="Front. Plant Sci.">
        <title>Red Clover (Trifolium pratense) and Zigzag Clover (T. medium) - A Picture of Genomic Similarities and Differences.</title>
        <authorList>
            <person name="Dluhosova J."/>
            <person name="Istvanek J."/>
            <person name="Nedelnik J."/>
            <person name="Repkova J."/>
        </authorList>
    </citation>
    <scope>NUCLEOTIDE SEQUENCE [LARGE SCALE GENOMIC DNA]</scope>
    <source>
        <strain evidence="2">cv. 10/8</strain>
        <tissue evidence="1">Leaf</tissue>
    </source>
</reference>
<dbReference type="AlphaFoldDB" id="A0A392RAM8"/>
<accession>A0A392RAM8</accession>
<keyword evidence="2" id="KW-1185">Reference proteome</keyword>
<feature type="non-terminal residue" evidence="1">
    <location>
        <position position="1"/>
    </location>
</feature>
<sequence length="47" mass="5272">EDKVDSKHESDTSEASDADVSFRCCALQRQHSLEVVLQILTHQNLTS</sequence>
<evidence type="ECO:0000313" key="1">
    <source>
        <dbReference type="EMBL" id="MCI33182.1"/>
    </source>
</evidence>
<name>A0A392RAM8_9FABA</name>
<dbReference type="Proteomes" id="UP000265520">
    <property type="component" value="Unassembled WGS sequence"/>
</dbReference>
<evidence type="ECO:0000313" key="2">
    <source>
        <dbReference type="Proteomes" id="UP000265520"/>
    </source>
</evidence>
<organism evidence="1 2">
    <name type="scientific">Trifolium medium</name>
    <dbReference type="NCBI Taxonomy" id="97028"/>
    <lineage>
        <taxon>Eukaryota</taxon>
        <taxon>Viridiplantae</taxon>
        <taxon>Streptophyta</taxon>
        <taxon>Embryophyta</taxon>
        <taxon>Tracheophyta</taxon>
        <taxon>Spermatophyta</taxon>
        <taxon>Magnoliopsida</taxon>
        <taxon>eudicotyledons</taxon>
        <taxon>Gunneridae</taxon>
        <taxon>Pentapetalae</taxon>
        <taxon>rosids</taxon>
        <taxon>fabids</taxon>
        <taxon>Fabales</taxon>
        <taxon>Fabaceae</taxon>
        <taxon>Papilionoideae</taxon>
        <taxon>50 kb inversion clade</taxon>
        <taxon>NPAAA clade</taxon>
        <taxon>Hologalegina</taxon>
        <taxon>IRL clade</taxon>
        <taxon>Trifolieae</taxon>
        <taxon>Trifolium</taxon>
    </lineage>
</organism>
<proteinExistence type="predicted"/>
<dbReference type="EMBL" id="LXQA010202141">
    <property type="protein sequence ID" value="MCI33182.1"/>
    <property type="molecule type" value="Genomic_DNA"/>
</dbReference>
<comment type="caution">
    <text evidence="1">The sequence shown here is derived from an EMBL/GenBank/DDBJ whole genome shotgun (WGS) entry which is preliminary data.</text>
</comment>